<dbReference type="CDD" id="cd09276">
    <property type="entry name" value="Rnase_HI_RT_non_LTR"/>
    <property type="match status" value="1"/>
</dbReference>
<dbReference type="GO" id="GO:0008270">
    <property type="term" value="F:zinc ion binding"/>
    <property type="evidence" value="ECO:0007669"/>
    <property type="project" value="InterPro"/>
</dbReference>
<comment type="caution">
    <text evidence="4">The sequence shown here is derived from an EMBL/GenBank/DDBJ whole genome shotgun (WGS) entry which is preliminary data.</text>
</comment>
<dbReference type="AlphaFoldDB" id="A0A8H5HDJ0"/>
<dbReference type="Gene3D" id="4.10.60.10">
    <property type="entry name" value="Zinc finger, CCHC-type"/>
    <property type="match status" value="1"/>
</dbReference>
<feature type="domain" description="RNase H type-1" evidence="3">
    <location>
        <begin position="705"/>
        <end position="847"/>
    </location>
</feature>
<sequence length="1051" mass="118917">MTRANSGEDTLSVEFGAIKTVDPKTKFEVCAAKRLNNGGILFEANNDAAARWINTNAEAFANALSQGATLQRRTFNMIARFVSVDFDPTSGIQLFALQEKNNIPQDSIATIKWIKPIERRSPTQRTAHLAIKLYDQTVANDLAVRGLFILGERIGVEKDKKEPVRCYKCQGWDHLAATCVKSRNFCGRCGDTTHMTRDCTSQDLYCTPCGRQGHVSGDRRQCPAYRAKRDELNARMPENSMPYFPTDEPWTHSTAQRTSQARNMTYNPQITVQAPQSQRQRKNTGRQPPVSRETSLAPPSTYQGRSLSPNPPETNKNQPATGPNAHQVSMLTEAIQETIQEVIPMTKITPHTRRWWSRELESMRKRVNKLSAIAHNFRGIDDHPSSVDLDEAKKLYAAEILKAKSAHWKEFLESAMERELWIANRYMTDPTGDGGKTRIPTLKYKGTDDRPAEAVTNEEKSQLFAKTLFPPPPENTSVPVDYEYPDPLPTSGQITKEQLRRNLAKLSPYKACGTDEIPNIVLKQAYPLTRPSTGLKQDFMERLFMAVAVPKFAYAADVWYTPIHRKSNHGRDTGSVGAARQLAKSQRMALLAITGAMRSAPTDALELHANLPPIDLLMDKICHRSAMRIATLPSAHPLHKRIRHCVRYDVKRHRSPLHNLAKLYHIKPDDMETIDPVRQLPTYQRPFQTHIADNREASLEDDRNNEAQIRIYTDGSGYKGHAGAAAILIKEDEPPLSLQYYLGPLSRNTTFEAEAVGVSLGLQLLTEATLPRVTTLTLDNQGVIQSTAIYRQRQSHYHFDAIHEQARRIQRRERARPTYNLQITWISGHSGADGNELVDKAAKEAAQGTTSEWRRLPKYIRELGGRLPASVSALKQQHNAALKRRWGERWQKSPRYTKYEAFKEGLPFNNFRRATEGLTRRQYSLIVQLRTGHAPLNKHLYRLTVVDSPKCQHCPDDEETLRHFLYQCSNYRHARTDMTAKLGRDAYAADTLYGTKKGIKALLQYIADTERLKDTFGDVTPYNLSDDDEDDPAQTDLDPFGDAANEDSEDE</sequence>
<keyword evidence="5" id="KW-1185">Reference proteome</keyword>
<evidence type="ECO:0000313" key="4">
    <source>
        <dbReference type="EMBL" id="KAF5381327.1"/>
    </source>
</evidence>
<feature type="region of interest" description="Disordered" evidence="2">
    <location>
        <begin position="240"/>
        <end position="259"/>
    </location>
</feature>
<dbReference type="Proteomes" id="UP000565441">
    <property type="component" value="Unassembled WGS sequence"/>
</dbReference>
<feature type="region of interest" description="Disordered" evidence="2">
    <location>
        <begin position="1020"/>
        <end position="1051"/>
    </location>
</feature>
<dbReference type="PANTHER" id="PTHR22639">
    <property type="entry name" value="GAG-RELATED PROTEIN"/>
    <property type="match status" value="1"/>
</dbReference>
<dbReference type="GO" id="GO:0003723">
    <property type="term" value="F:RNA binding"/>
    <property type="evidence" value="ECO:0007669"/>
    <property type="project" value="InterPro"/>
</dbReference>
<dbReference type="InterPro" id="IPR001878">
    <property type="entry name" value="Znf_CCHC"/>
</dbReference>
<gene>
    <name evidence="4" type="ORF">D9615_008418</name>
</gene>
<protein>
    <recommendedName>
        <fullName evidence="3">RNase H type-1 domain-containing protein</fullName>
    </recommendedName>
</protein>
<dbReference type="PROSITE" id="PS50879">
    <property type="entry name" value="RNASE_H_1"/>
    <property type="match status" value="1"/>
</dbReference>
<dbReference type="GO" id="GO:0006397">
    <property type="term" value="P:mRNA processing"/>
    <property type="evidence" value="ECO:0007669"/>
    <property type="project" value="UniProtKB-KW"/>
</dbReference>
<dbReference type="SMART" id="SM00343">
    <property type="entry name" value="ZnF_C2HC"/>
    <property type="match status" value="3"/>
</dbReference>
<dbReference type="GO" id="GO:0003690">
    <property type="term" value="F:double-stranded DNA binding"/>
    <property type="evidence" value="ECO:0007669"/>
    <property type="project" value="InterPro"/>
</dbReference>
<evidence type="ECO:0000259" key="3">
    <source>
        <dbReference type="PROSITE" id="PS50879"/>
    </source>
</evidence>
<organism evidence="4 5">
    <name type="scientific">Tricholomella constricta</name>
    <dbReference type="NCBI Taxonomy" id="117010"/>
    <lineage>
        <taxon>Eukaryota</taxon>
        <taxon>Fungi</taxon>
        <taxon>Dikarya</taxon>
        <taxon>Basidiomycota</taxon>
        <taxon>Agaricomycotina</taxon>
        <taxon>Agaricomycetes</taxon>
        <taxon>Agaricomycetidae</taxon>
        <taxon>Agaricales</taxon>
        <taxon>Tricholomatineae</taxon>
        <taxon>Lyophyllaceae</taxon>
        <taxon>Tricholomella</taxon>
    </lineage>
</organism>
<dbReference type="PANTHER" id="PTHR22639:SF3">
    <property type="entry name" value="ZINC FINGER CCHC DOMAIN-CONTAINING PROTEIN 3"/>
    <property type="match status" value="1"/>
</dbReference>
<reference evidence="4 5" key="1">
    <citation type="journal article" date="2020" name="ISME J.">
        <title>Uncovering the hidden diversity of litter-decomposition mechanisms in mushroom-forming fungi.</title>
        <authorList>
            <person name="Floudas D."/>
            <person name="Bentzer J."/>
            <person name="Ahren D."/>
            <person name="Johansson T."/>
            <person name="Persson P."/>
            <person name="Tunlid A."/>
        </authorList>
    </citation>
    <scope>NUCLEOTIDE SEQUENCE [LARGE SCALE GENOMIC DNA]</scope>
    <source>
        <strain evidence="4 5">CBS 661.87</strain>
    </source>
</reference>
<dbReference type="Gene3D" id="3.30.420.10">
    <property type="entry name" value="Ribonuclease H-like superfamily/Ribonuclease H"/>
    <property type="match status" value="1"/>
</dbReference>
<feature type="region of interest" description="Disordered" evidence="2">
    <location>
        <begin position="270"/>
        <end position="324"/>
    </location>
</feature>
<dbReference type="GO" id="GO:0004523">
    <property type="term" value="F:RNA-DNA hybrid ribonuclease activity"/>
    <property type="evidence" value="ECO:0007669"/>
    <property type="project" value="InterPro"/>
</dbReference>
<dbReference type="InterPro" id="IPR036875">
    <property type="entry name" value="Znf_CCHC_sf"/>
</dbReference>
<dbReference type="InterPro" id="IPR036397">
    <property type="entry name" value="RNaseH_sf"/>
</dbReference>
<dbReference type="InterPro" id="IPR042509">
    <property type="entry name" value="ZCCHC3"/>
</dbReference>
<feature type="region of interest" description="Disordered" evidence="2">
    <location>
        <begin position="432"/>
        <end position="454"/>
    </location>
</feature>
<dbReference type="InterPro" id="IPR012337">
    <property type="entry name" value="RNaseH-like_sf"/>
</dbReference>
<accession>A0A8H5HDJ0</accession>
<dbReference type="SUPFAM" id="SSF53098">
    <property type="entry name" value="Ribonuclease H-like"/>
    <property type="match status" value="1"/>
</dbReference>
<dbReference type="EMBL" id="JAACJP010000011">
    <property type="protein sequence ID" value="KAF5381327.1"/>
    <property type="molecule type" value="Genomic_DNA"/>
</dbReference>
<evidence type="ECO:0000256" key="1">
    <source>
        <dbReference type="ARBA" id="ARBA00022664"/>
    </source>
</evidence>
<name>A0A8H5HDJ0_9AGAR</name>
<evidence type="ECO:0000313" key="5">
    <source>
        <dbReference type="Proteomes" id="UP000565441"/>
    </source>
</evidence>
<evidence type="ECO:0000256" key="2">
    <source>
        <dbReference type="SAM" id="MobiDB-lite"/>
    </source>
</evidence>
<feature type="compositionally biased region" description="Basic and acidic residues" evidence="2">
    <location>
        <begin position="445"/>
        <end position="454"/>
    </location>
</feature>
<keyword evidence="1" id="KW-0507">mRNA processing</keyword>
<dbReference type="Pfam" id="PF00075">
    <property type="entry name" value="RNase_H"/>
    <property type="match status" value="1"/>
</dbReference>
<dbReference type="OrthoDB" id="3051850at2759"/>
<dbReference type="InterPro" id="IPR002156">
    <property type="entry name" value="RNaseH_domain"/>
</dbReference>
<dbReference type="SUPFAM" id="SSF57756">
    <property type="entry name" value="Retrovirus zinc finger-like domains"/>
    <property type="match status" value="1"/>
</dbReference>
<feature type="compositionally biased region" description="Polar residues" evidence="2">
    <location>
        <begin position="292"/>
        <end position="324"/>
    </location>
</feature>
<proteinExistence type="predicted"/>